<protein>
    <submittedName>
        <fullName evidence="1">Uncharacterized protein</fullName>
    </submittedName>
</protein>
<sequence length="291" mass="33171">MHQPKQFKSSSEHCVVCSQSLKHTVLDINSFSLSNVIHRWVDYVQHVRDVFHEKLKVDTANESSPKRSSGAKCKPGTNACTGRLNVQSKATHTAGTDYLQHILHQTDYIELILDFMLHSLRFVQPRTDLSIISQPLCLISTTLENISTSRTTSDQWPNLPGEKLVLLTAFSRWLGEEFHKMEPFISQRVADFKQTHINNICNLPPAEDVVQELFPQCMVELARRWTGLQELRSADSLQMDHSYEQEGKVMERSPTQNRNLFPIIQLILELANNTLVSGVAHVVYCQLRHAA</sequence>
<comment type="caution">
    <text evidence="1">The sequence shown here is derived from an EMBL/GenBank/DDBJ whole genome shotgun (WGS) entry which is preliminary data.</text>
</comment>
<dbReference type="Proteomes" id="UP001519460">
    <property type="component" value="Unassembled WGS sequence"/>
</dbReference>
<name>A0ABD0JNP1_9CAEN</name>
<evidence type="ECO:0000313" key="2">
    <source>
        <dbReference type="Proteomes" id="UP001519460"/>
    </source>
</evidence>
<proteinExistence type="predicted"/>
<gene>
    <name evidence="1" type="ORF">BaRGS_00032336</name>
</gene>
<keyword evidence="2" id="KW-1185">Reference proteome</keyword>
<accession>A0ABD0JNP1</accession>
<evidence type="ECO:0000313" key="1">
    <source>
        <dbReference type="EMBL" id="KAK7476411.1"/>
    </source>
</evidence>
<dbReference type="AlphaFoldDB" id="A0ABD0JNP1"/>
<organism evidence="1 2">
    <name type="scientific">Batillaria attramentaria</name>
    <dbReference type="NCBI Taxonomy" id="370345"/>
    <lineage>
        <taxon>Eukaryota</taxon>
        <taxon>Metazoa</taxon>
        <taxon>Spiralia</taxon>
        <taxon>Lophotrochozoa</taxon>
        <taxon>Mollusca</taxon>
        <taxon>Gastropoda</taxon>
        <taxon>Caenogastropoda</taxon>
        <taxon>Sorbeoconcha</taxon>
        <taxon>Cerithioidea</taxon>
        <taxon>Batillariidae</taxon>
        <taxon>Batillaria</taxon>
    </lineage>
</organism>
<reference evidence="1 2" key="1">
    <citation type="journal article" date="2023" name="Sci. Data">
        <title>Genome assembly of the Korean intertidal mud-creeper Batillaria attramentaria.</title>
        <authorList>
            <person name="Patra A.K."/>
            <person name="Ho P.T."/>
            <person name="Jun S."/>
            <person name="Lee S.J."/>
            <person name="Kim Y."/>
            <person name="Won Y.J."/>
        </authorList>
    </citation>
    <scope>NUCLEOTIDE SEQUENCE [LARGE SCALE GENOMIC DNA]</scope>
    <source>
        <strain evidence="1">Wonlab-2016</strain>
    </source>
</reference>
<dbReference type="EMBL" id="JACVVK020000376">
    <property type="protein sequence ID" value="KAK7476411.1"/>
    <property type="molecule type" value="Genomic_DNA"/>
</dbReference>